<dbReference type="OrthoDB" id="2126689at2759"/>
<dbReference type="AlphaFoldDB" id="A0A1Y1UWU8"/>
<proteinExistence type="predicted"/>
<name>A0A1Y1UWU8_9FUNG</name>
<dbReference type="GO" id="GO:0005886">
    <property type="term" value="C:plasma membrane"/>
    <property type="evidence" value="ECO:0007669"/>
    <property type="project" value="UniProtKB-SubCell"/>
</dbReference>
<feature type="domain" description="Acyltransferase 3" evidence="7">
    <location>
        <begin position="86"/>
        <end position="429"/>
    </location>
</feature>
<comment type="subcellular location">
    <subcellularLocation>
        <location evidence="1">Cell membrane</location>
        <topology evidence="1">Multi-pass membrane protein</topology>
    </subcellularLocation>
</comment>
<feature type="transmembrane region" description="Helical" evidence="6">
    <location>
        <begin position="342"/>
        <end position="362"/>
    </location>
</feature>
<keyword evidence="5 6" id="KW-0472">Membrane</keyword>
<dbReference type="PANTHER" id="PTHR40074:SF2">
    <property type="entry name" value="O-ACETYLTRANSFERASE WECH"/>
    <property type="match status" value="1"/>
</dbReference>
<dbReference type="PANTHER" id="PTHR40074">
    <property type="entry name" value="O-ACETYLTRANSFERASE WECH"/>
    <property type="match status" value="1"/>
</dbReference>
<feature type="transmembrane region" description="Helical" evidence="6">
    <location>
        <begin position="411"/>
        <end position="432"/>
    </location>
</feature>
<dbReference type="InterPro" id="IPR002656">
    <property type="entry name" value="Acyl_transf_3_dom"/>
</dbReference>
<evidence type="ECO:0000256" key="4">
    <source>
        <dbReference type="ARBA" id="ARBA00022989"/>
    </source>
</evidence>
<comment type="caution">
    <text evidence="8">The sequence shown here is derived from an EMBL/GenBank/DDBJ whole genome shotgun (WGS) entry which is preliminary data.</text>
</comment>
<sequence length="442" mass="52623">MNINKKYERSEEDDLETEFDNFNLEVEKEHLEISFNNNDNDNNNYKVIDSSNESTVVEEELPIINVETLKVENFKNKESQKPTRLYWVDCLRVFSSYLVVFIHCCNILLKPKINYKSFNGRILIAFCAFARPCVPLFIMISGMLFLDPKKKMTLEMIFKKYIPRIFKCYLFWTLYYGIFDKYILKYDDKHYTFNKDLIIEIIKVCIIRGGGHLWYLNFTIGIYLTTPLYRPIVKDRTLGWYLVALCCIVAQIVPTVYQFFIIVFGIDLDVFQKYVENLVLYTAGNYLGYYVIGYMVASHEFSKKRYIYLSYLIGLIGSVLSIAFRFISCYHYNKNVHNLSKYYNFNVCMAAYGFFVFFKYAVNDWVSKRGQGFLRILKVFSDYSMGVYLIHLTIYHIFYKLNFHSQMFNPIYWVPIYSSIIYATCFVLVHLLRKIPFIKQFM</sequence>
<accession>A0A1Y1UWU8</accession>
<gene>
    <name evidence="8" type="ORF">BCR36DRAFT_587100</name>
</gene>
<dbReference type="Pfam" id="PF01757">
    <property type="entry name" value="Acyl_transf_3"/>
    <property type="match status" value="1"/>
</dbReference>
<dbReference type="GO" id="GO:0016413">
    <property type="term" value="F:O-acetyltransferase activity"/>
    <property type="evidence" value="ECO:0007669"/>
    <property type="project" value="TreeGrafter"/>
</dbReference>
<protein>
    <recommendedName>
        <fullName evidence="7">Acyltransferase 3 domain-containing protein</fullName>
    </recommendedName>
</protein>
<reference evidence="8 9" key="2">
    <citation type="submission" date="2016-08" db="EMBL/GenBank/DDBJ databases">
        <title>Pervasive Adenine N6-methylation of Active Genes in Fungi.</title>
        <authorList>
            <consortium name="DOE Joint Genome Institute"/>
            <person name="Mondo S.J."/>
            <person name="Dannebaum R.O."/>
            <person name="Kuo R.C."/>
            <person name="Labutti K."/>
            <person name="Haridas S."/>
            <person name="Kuo A."/>
            <person name="Salamov A."/>
            <person name="Ahrendt S.R."/>
            <person name="Lipzen A."/>
            <person name="Sullivan W."/>
            <person name="Andreopoulos W.B."/>
            <person name="Clum A."/>
            <person name="Lindquist E."/>
            <person name="Daum C."/>
            <person name="Ramamoorthy G.K."/>
            <person name="Gryganskyi A."/>
            <person name="Culley D."/>
            <person name="Magnuson J.K."/>
            <person name="James T.Y."/>
            <person name="O'Malley M.A."/>
            <person name="Stajich J.E."/>
            <person name="Spatafora J.W."/>
            <person name="Visel A."/>
            <person name="Grigoriev I.V."/>
        </authorList>
    </citation>
    <scope>NUCLEOTIDE SEQUENCE [LARGE SCALE GENOMIC DNA]</scope>
    <source>
        <strain evidence="9">finn</strain>
    </source>
</reference>
<evidence type="ECO:0000256" key="6">
    <source>
        <dbReference type="SAM" id="Phobius"/>
    </source>
</evidence>
<keyword evidence="2" id="KW-1003">Cell membrane</keyword>
<dbReference type="Proteomes" id="UP000193719">
    <property type="component" value="Unassembled WGS sequence"/>
</dbReference>
<feature type="transmembrane region" description="Helical" evidence="6">
    <location>
        <begin position="85"/>
        <end position="109"/>
    </location>
</feature>
<evidence type="ECO:0000256" key="1">
    <source>
        <dbReference type="ARBA" id="ARBA00004651"/>
    </source>
</evidence>
<evidence type="ECO:0000256" key="3">
    <source>
        <dbReference type="ARBA" id="ARBA00022692"/>
    </source>
</evidence>
<feature type="transmembrane region" description="Helical" evidence="6">
    <location>
        <begin position="278"/>
        <end position="296"/>
    </location>
</feature>
<keyword evidence="9" id="KW-1185">Reference proteome</keyword>
<evidence type="ECO:0000313" key="9">
    <source>
        <dbReference type="Proteomes" id="UP000193719"/>
    </source>
</evidence>
<dbReference type="EMBL" id="MCFH01000062">
    <property type="protein sequence ID" value="ORX42659.1"/>
    <property type="molecule type" value="Genomic_DNA"/>
</dbReference>
<keyword evidence="4 6" id="KW-1133">Transmembrane helix</keyword>
<organism evidence="8 9">
    <name type="scientific">Piromyces finnis</name>
    <dbReference type="NCBI Taxonomy" id="1754191"/>
    <lineage>
        <taxon>Eukaryota</taxon>
        <taxon>Fungi</taxon>
        <taxon>Fungi incertae sedis</taxon>
        <taxon>Chytridiomycota</taxon>
        <taxon>Chytridiomycota incertae sedis</taxon>
        <taxon>Neocallimastigomycetes</taxon>
        <taxon>Neocallimastigales</taxon>
        <taxon>Neocallimastigaceae</taxon>
        <taxon>Piromyces</taxon>
    </lineage>
</organism>
<evidence type="ECO:0000259" key="7">
    <source>
        <dbReference type="Pfam" id="PF01757"/>
    </source>
</evidence>
<feature type="transmembrane region" description="Helical" evidence="6">
    <location>
        <begin position="166"/>
        <end position="184"/>
    </location>
</feature>
<evidence type="ECO:0000313" key="8">
    <source>
        <dbReference type="EMBL" id="ORX42659.1"/>
    </source>
</evidence>
<dbReference type="GO" id="GO:0009246">
    <property type="term" value="P:enterobacterial common antigen biosynthetic process"/>
    <property type="evidence" value="ECO:0007669"/>
    <property type="project" value="TreeGrafter"/>
</dbReference>
<feature type="transmembrane region" description="Helical" evidence="6">
    <location>
        <begin position="383"/>
        <end position="399"/>
    </location>
</feature>
<feature type="transmembrane region" description="Helical" evidence="6">
    <location>
        <begin position="212"/>
        <end position="229"/>
    </location>
</feature>
<feature type="transmembrane region" description="Helical" evidence="6">
    <location>
        <begin position="241"/>
        <end position="266"/>
    </location>
</feature>
<evidence type="ECO:0000256" key="5">
    <source>
        <dbReference type="ARBA" id="ARBA00023136"/>
    </source>
</evidence>
<dbReference type="STRING" id="1754191.A0A1Y1UWU8"/>
<keyword evidence="3 6" id="KW-0812">Transmembrane</keyword>
<evidence type="ECO:0000256" key="2">
    <source>
        <dbReference type="ARBA" id="ARBA00022475"/>
    </source>
</evidence>
<reference evidence="8 9" key="1">
    <citation type="submission" date="2016-08" db="EMBL/GenBank/DDBJ databases">
        <title>Genomes of anaerobic fungi encode conserved fungal cellulosomes for biomass hydrolysis.</title>
        <authorList>
            <consortium name="DOE Joint Genome Institute"/>
            <person name="Haitjema C.H."/>
            <person name="Gilmore S.P."/>
            <person name="Henske J.K."/>
            <person name="Solomon K.V."/>
            <person name="De Groot R."/>
            <person name="Kuo A."/>
            <person name="Mondo S.J."/>
            <person name="Salamov A.A."/>
            <person name="Labutti K."/>
            <person name="Zhao Z."/>
            <person name="Chiniquy J."/>
            <person name="Barry K."/>
            <person name="Brewer H.M."/>
            <person name="Purvine S.O."/>
            <person name="Wright A.T."/>
            <person name="Boxma B."/>
            <person name="Van Alen T."/>
            <person name="Hackstein J.H."/>
            <person name="Baker S.E."/>
            <person name="Grigoriev I.V."/>
            <person name="O'Malley M.A."/>
        </authorList>
    </citation>
    <scope>NUCLEOTIDE SEQUENCE [LARGE SCALE GENOMIC DNA]</scope>
    <source>
        <strain evidence="9">finn</strain>
    </source>
</reference>
<feature type="transmembrane region" description="Helical" evidence="6">
    <location>
        <begin position="121"/>
        <end position="146"/>
    </location>
</feature>
<feature type="transmembrane region" description="Helical" evidence="6">
    <location>
        <begin position="308"/>
        <end position="327"/>
    </location>
</feature>